<dbReference type="GO" id="GO:0005525">
    <property type="term" value="F:GTP binding"/>
    <property type="evidence" value="ECO:0007669"/>
    <property type="project" value="UniProtKB-UniRule"/>
</dbReference>
<keyword evidence="3 12" id="KW-0949">S-adenosyl-L-methionine</keyword>
<evidence type="ECO:0000256" key="4">
    <source>
        <dbReference type="ARBA" id="ARBA00022723"/>
    </source>
</evidence>
<dbReference type="GO" id="GO:0051539">
    <property type="term" value="F:4 iron, 4 sulfur cluster binding"/>
    <property type="evidence" value="ECO:0007669"/>
    <property type="project" value="UniProtKB-UniRule"/>
</dbReference>
<feature type="binding site" evidence="12">
    <location>
        <position position="154"/>
    </location>
    <ligand>
        <name>GTP</name>
        <dbReference type="ChEBI" id="CHEBI:37565"/>
    </ligand>
</feature>
<dbReference type="SFLD" id="SFLDS00029">
    <property type="entry name" value="Radical_SAM"/>
    <property type="match status" value="1"/>
</dbReference>
<feature type="binding site" evidence="12">
    <location>
        <position position="26"/>
    </location>
    <ligand>
        <name>S-adenosyl-L-methionine</name>
        <dbReference type="ChEBI" id="CHEBI:59789"/>
    </ligand>
</feature>
<dbReference type="InterPro" id="IPR058240">
    <property type="entry name" value="rSAM_sf"/>
</dbReference>
<feature type="binding site" evidence="12">
    <location>
        <position position="117"/>
    </location>
    <ligand>
        <name>S-adenosyl-L-methionine</name>
        <dbReference type="ChEBI" id="CHEBI:59789"/>
    </ligand>
</feature>
<comment type="similarity">
    <text evidence="12">Belongs to the radical SAM superfamily. MoaA family.</text>
</comment>
<gene>
    <name evidence="12" type="primary">moaA</name>
    <name evidence="14" type="ORF">SAMN02745120_0382</name>
</gene>
<evidence type="ECO:0000256" key="6">
    <source>
        <dbReference type="ARBA" id="ARBA00023004"/>
    </source>
</evidence>
<keyword evidence="8 12" id="KW-0342">GTP-binding</keyword>
<accession>A0A1T4ZTW9</accession>
<comment type="function">
    <text evidence="12">Catalyzes the cyclization of GTP to (8S)-3',8-cyclo-7,8-dihydroguanosine 5'-triphosphate.</text>
</comment>
<evidence type="ECO:0000256" key="7">
    <source>
        <dbReference type="ARBA" id="ARBA00023014"/>
    </source>
</evidence>
<feature type="binding site" evidence="12">
    <location>
        <position position="251"/>
    </location>
    <ligand>
        <name>[4Fe-4S] cluster</name>
        <dbReference type="ChEBI" id="CHEBI:49883"/>
        <label>2</label>
        <note>4Fe-4S-substrate</note>
    </ligand>
</feature>
<feature type="binding site" evidence="12">
    <location>
        <position position="248"/>
    </location>
    <ligand>
        <name>[4Fe-4S] cluster</name>
        <dbReference type="ChEBI" id="CHEBI:49883"/>
        <label>2</label>
        <note>4Fe-4S-substrate</note>
    </ligand>
</feature>
<dbReference type="Proteomes" id="UP000243406">
    <property type="component" value="Unassembled WGS sequence"/>
</dbReference>
<feature type="binding site" evidence="12">
    <location>
        <position position="13"/>
    </location>
    <ligand>
        <name>GTP</name>
        <dbReference type="ChEBI" id="CHEBI:37565"/>
    </ligand>
</feature>
<dbReference type="GO" id="GO:0061799">
    <property type="term" value="F:cyclic pyranopterin monophosphate synthase activity"/>
    <property type="evidence" value="ECO:0007669"/>
    <property type="project" value="TreeGrafter"/>
</dbReference>
<feature type="binding site" evidence="12">
    <location>
        <position position="27"/>
    </location>
    <ligand>
        <name>[4Fe-4S] cluster</name>
        <dbReference type="ChEBI" id="CHEBI:49883"/>
        <label>1</label>
        <note>4Fe-4S-S-AdoMet</note>
    </ligand>
</feature>
<dbReference type="RefSeq" id="WP_079588376.1">
    <property type="nucleotide sequence ID" value="NZ_FUYN01000001.1"/>
</dbReference>
<keyword evidence="6 12" id="KW-0408">Iron</keyword>
<dbReference type="InterPro" id="IPR007197">
    <property type="entry name" value="rSAM"/>
</dbReference>
<dbReference type="GO" id="GO:0061798">
    <property type="term" value="F:GTP 3',8'-cyclase activity"/>
    <property type="evidence" value="ECO:0007669"/>
    <property type="project" value="UniProtKB-UniRule"/>
</dbReference>
<comment type="subunit">
    <text evidence="12">Monomer and homodimer.</text>
</comment>
<organism evidence="14 15">
    <name type="scientific">Acetoanaerobium noterae</name>
    <dbReference type="NCBI Taxonomy" id="745369"/>
    <lineage>
        <taxon>Bacteria</taxon>
        <taxon>Bacillati</taxon>
        <taxon>Bacillota</taxon>
        <taxon>Clostridia</taxon>
        <taxon>Peptostreptococcales</taxon>
        <taxon>Filifactoraceae</taxon>
        <taxon>Acetoanaerobium</taxon>
    </lineage>
</organism>
<protein>
    <recommendedName>
        <fullName evidence="1 12">GTP 3',8-cyclase</fullName>
        <ecNumber evidence="1 12">4.1.99.22</ecNumber>
    </recommendedName>
    <alternativeName>
        <fullName evidence="12">Molybdenum cofactor biosynthesis protein A</fullName>
    </alternativeName>
</protein>
<dbReference type="SFLD" id="SFLDG01383">
    <property type="entry name" value="cyclic_pyranopterin_phosphate"/>
    <property type="match status" value="1"/>
</dbReference>
<dbReference type="GO" id="GO:0006777">
    <property type="term" value="P:Mo-molybdopterin cofactor biosynthetic process"/>
    <property type="evidence" value="ECO:0007669"/>
    <property type="project" value="UniProtKB-UniRule"/>
</dbReference>
<dbReference type="EC" id="4.1.99.22" evidence="1 12"/>
<keyword evidence="9 12" id="KW-0501">Molybdenum cofactor biosynthesis</keyword>
<evidence type="ECO:0000256" key="8">
    <source>
        <dbReference type="ARBA" id="ARBA00023134"/>
    </source>
</evidence>
<dbReference type="PANTHER" id="PTHR22960">
    <property type="entry name" value="MOLYBDOPTERIN COFACTOR SYNTHESIS PROTEIN A"/>
    <property type="match status" value="1"/>
</dbReference>
<evidence type="ECO:0000256" key="2">
    <source>
        <dbReference type="ARBA" id="ARBA00022485"/>
    </source>
</evidence>
<dbReference type="InterPro" id="IPR000385">
    <property type="entry name" value="MoaA_NifB_PqqE_Fe-S-bd_CS"/>
</dbReference>
<comment type="catalytic activity">
    <reaction evidence="11 12">
        <text>GTP + AH2 + S-adenosyl-L-methionine = (8S)-3',8-cyclo-7,8-dihydroguanosine 5'-triphosphate + 5'-deoxyadenosine + L-methionine + A + H(+)</text>
        <dbReference type="Rhea" id="RHEA:49576"/>
        <dbReference type="ChEBI" id="CHEBI:13193"/>
        <dbReference type="ChEBI" id="CHEBI:15378"/>
        <dbReference type="ChEBI" id="CHEBI:17319"/>
        <dbReference type="ChEBI" id="CHEBI:17499"/>
        <dbReference type="ChEBI" id="CHEBI:37565"/>
        <dbReference type="ChEBI" id="CHEBI:57844"/>
        <dbReference type="ChEBI" id="CHEBI:59789"/>
        <dbReference type="ChEBI" id="CHEBI:131766"/>
        <dbReference type="EC" id="4.1.99.22"/>
    </reaction>
</comment>
<evidence type="ECO:0000313" key="15">
    <source>
        <dbReference type="Proteomes" id="UP000243406"/>
    </source>
</evidence>
<keyword evidence="7 12" id="KW-0411">Iron-sulfur</keyword>
<feature type="binding site" evidence="12">
    <location>
        <position position="93"/>
    </location>
    <ligand>
        <name>GTP</name>
        <dbReference type="ChEBI" id="CHEBI:37565"/>
    </ligand>
</feature>
<keyword evidence="10 12" id="KW-0456">Lyase</keyword>
<dbReference type="NCBIfam" id="TIGR02666">
    <property type="entry name" value="moaA"/>
    <property type="match status" value="1"/>
</dbReference>
<keyword evidence="4 12" id="KW-0479">Metal-binding</keyword>
<feature type="domain" description="Radical SAM core" evidence="13">
    <location>
        <begin position="4"/>
        <end position="226"/>
    </location>
</feature>
<evidence type="ECO:0000256" key="1">
    <source>
        <dbReference type="ARBA" id="ARBA00012167"/>
    </source>
</evidence>
<dbReference type="NCBIfam" id="NF001199">
    <property type="entry name" value="PRK00164.2-1"/>
    <property type="match status" value="1"/>
</dbReference>
<dbReference type="CDD" id="cd21117">
    <property type="entry name" value="Twitch_MoaA"/>
    <property type="match status" value="1"/>
</dbReference>
<feature type="binding site" evidence="12">
    <location>
        <position position="62"/>
    </location>
    <ligand>
        <name>GTP</name>
        <dbReference type="ChEBI" id="CHEBI:37565"/>
    </ligand>
</feature>
<feature type="binding site" evidence="12">
    <location>
        <position position="24"/>
    </location>
    <ligand>
        <name>[4Fe-4S] cluster</name>
        <dbReference type="ChEBI" id="CHEBI:49883"/>
        <label>1</label>
        <note>4Fe-4S-S-AdoMet</note>
    </ligand>
</feature>
<feature type="binding site" evidence="12">
    <location>
        <position position="66"/>
    </location>
    <ligand>
        <name>S-adenosyl-L-methionine</name>
        <dbReference type="ChEBI" id="CHEBI:59789"/>
    </ligand>
</feature>
<evidence type="ECO:0000259" key="13">
    <source>
        <dbReference type="PROSITE" id="PS51918"/>
    </source>
</evidence>
<keyword evidence="15" id="KW-1185">Reference proteome</keyword>
<dbReference type="HAMAP" id="MF_01225_B">
    <property type="entry name" value="MoaA_B"/>
    <property type="match status" value="1"/>
</dbReference>
<dbReference type="InterPro" id="IPR050105">
    <property type="entry name" value="MoCo_biosynth_MoaA/MoaC"/>
</dbReference>
<dbReference type="UniPathway" id="UPA00344"/>
<dbReference type="PROSITE" id="PS51918">
    <property type="entry name" value="RADICAL_SAM"/>
    <property type="match status" value="1"/>
</dbReference>
<dbReference type="InterPro" id="IPR006638">
    <property type="entry name" value="Elp3/MiaA/NifB-like_rSAM"/>
</dbReference>
<dbReference type="SUPFAM" id="SSF102114">
    <property type="entry name" value="Radical SAM enzymes"/>
    <property type="match status" value="1"/>
</dbReference>
<dbReference type="Pfam" id="PF06463">
    <property type="entry name" value="Mob_synth_C"/>
    <property type="match status" value="1"/>
</dbReference>
<dbReference type="AlphaFoldDB" id="A0A1T4ZTW9"/>
<dbReference type="Pfam" id="PF04055">
    <property type="entry name" value="Radical_SAM"/>
    <property type="match status" value="1"/>
</dbReference>
<dbReference type="SFLD" id="SFLDG01067">
    <property type="entry name" value="SPASM/twitch_domain_containing"/>
    <property type="match status" value="1"/>
</dbReference>
<sequence>MRDDFNREISYLRISVTDLCNFNCEYCMPEGIEKKDHSDILRIEEIENICKVAARNGIKKIRLTGGEPLVRKGILSLINKIKSIDEITEVAITTNGVLLDEMAKDLKAAGLDRINLSLDSMDENVFRKITRGHELSEVYKGLESALDAGFENIKINTVLINKVNDNEIGDFIALTKNKYEVRFIELMPIGSTARYAKEHFFSADEVLKRYPQLELQENTDKSSPAAYYKLPNHKYRLGLIRPITCNFCSNCNRLRLTADGKLKPCLHSDMEIDIKKIACNDELLEKSFLSAISQKPEKHHLDDGKYIIRGMSKIGG</sequence>
<feature type="binding site" evidence="12">
    <location>
        <begin position="253"/>
        <end position="255"/>
    </location>
    <ligand>
        <name>GTP</name>
        <dbReference type="ChEBI" id="CHEBI:37565"/>
    </ligand>
</feature>
<dbReference type="CDD" id="cd01335">
    <property type="entry name" value="Radical_SAM"/>
    <property type="match status" value="1"/>
</dbReference>
<feature type="binding site" evidence="12">
    <location>
        <position position="265"/>
    </location>
    <ligand>
        <name>[4Fe-4S] cluster</name>
        <dbReference type="ChEBI" id="CHEBI:49883"/>
        <label>2</label>
        <note>4Fe-4S-substrate</note>
    </ligand>
</feature>
<dbReference type="Gene3D" id="3.20.20.70">
    <property type="entry name" value="Aldolase class I"/>
    <property type="match status" value="1"/>
</dbReference>
<dbReference type="InterPro" id="IPR010505">
    <property type="entry name" value="MoaA_twitch"/>
</dbReference>
<dbReference type="InterPro" id="IPR013785">
    <property type="entry name" value="Aldolase_TIM"/>
</dbReference>
<evidence type="ECO:0000256" key="5">
    <source>
        <dbReference type="ARBA" id="ARBA00022741"/>
    </source>
</evidence>
<dbReference type="InterPro" id="IPR040064">
    <property type="entry name" value="MoaA-like"/>
</dbReference>
<evidence type="ECO:0000256" key="12">
    <source>
        <dbReference type="HAMAP-Rule" id="MF_01225"/>
    </source>
</evidence>
<evidence type="ECO:0000313" key="14">
    <source>
        <dbReference type="EMBL" id="SKB26138.1"/>
    </source>
</evidence>
<dbReference type="PANTHER" id="PTHR22960:SF0">
    <property type="entry name" value="MOLYBDENUM COFACTOR BIOSYNTHESIS PROTEIN 1"/>
    <property type="match status" value="1"/>
</dbReference>
<proteinExistence type="inferred from homology"/>
<keyword evidence="2 12" id="KW-0004">4Fe-4S</keyword>
<dbReference type="EMBL" id="FUYN01000001">
    <property type="protein sequence ID" value="SKB26138.1"/>
    <property type="molecule type" value="Genomic_DNA"/>
</dbReference>
<comment type="pathway">
    <text evidence="12">Cofactor biosynthesis; molybdopterin biosynthesis.</text>
</comment>
<name>A0A1T4ZTW9_9FIRM</name>
<feature type="binding site" evidence="12">
    <location>
        <position position="187"/>
    </location>
    <ligand>
        <name>S-adenosyl-L-methionine</name>
        <dbReference type="ChEBI" id="CHEBI:59789"/>
    </ligand>
</feature>
<evidence type="ECO:0000256" key="9">
    <source>
        <dbReference type="ARBA" id="ARBA00023150"/>
    </source>
</evidence>
<dbReference type="InterPro" id="IPR013483">
    <property type="entry name" value="MoaA"/>
</dbReference>
<feature type="binding site" evidence="12">
    <location>
        <position position="20"/>
    </location>
    <ligand>
        <name>[4Fe-4S] cluster</name>
        <dbReference type="ChEBI" id="CHEBI:49883"/>
        <label>1</label>
        <note>4Fe-4S-S-AdoMet</note>
    </ligand>
</feature>
<dbReference type="OrthoDB" id="9763993at2"/>
<dbReference type="GO" id="GO:1904047">
    <property type="term" value="F:S-adenosyl-L-methionine binding"/>
    <property type="evidence" value="ECO:0007669"/>
    <property type="project" value="UniProtKB-UniRule"/>
</dbReference>
<evidence type="ECO:0000256" key="3">
    <source>
        <dbReference type="ARBA" id="ARBA00022691"/>
    </source>
</evidence>
<comment type="cofactor">
    <cofactor evidence="12">
        <name>[4Fe-4S] cluster</name>
        <dbReference type="ChEBI" id="CHEBI:49883"/>
    </cofactor>
    <text evidence="12">Binds 2 [4Fe-4S] clusters. Binds 1 [4Fe-4S] cluster coordinated with 3 cysteines and an exchangeable S-adenosyl-L-methionine and 1 [4Fe-4S] cluster coordinated with 3 cysteines and the GTP-derived substrate.</text>
</comment>
<dbReference type="SFLD" id="SFLDG01386">
    <property type="entry name" value="main_SPASM_domain-containing"/>
    <property type="match status" value="1"/>
</dbReference>
<evidence type="ECO:0000256" key="11">
    <source>
        <dbReference type="ARBA" id="ARBA00048697"/>
    </source>
</evidence>
<dbReference type="SMART" id="SM00729">
    <property type="entry name" value="Elp3"/>
    <property type="match status" value="1"/>
</dbReference>
<keyword evidence="5 12" id="KW-0547">Nucleotide-binding</keyword>
<evidence type="ECO:0000256" key="10">
    <source>
        <dbReference type="ARBA" id="ARBA00023239"/>
    </source>
</evidence>
<dbReference type="PROSITE" id="PS01305">
    <property type="entry name" value="MOAA_NIFB_PQQE"/>
    <property type="match status" value="1"/>
</dbReference>
<reference evidence="15" key="1">
    <citation type="submission" date="2017-02" db="EMBL/GenBank/DDBJ databases">
        <authorList>
            <person name="Varghese N."/>
            <person name="Submissions S."/>
        </authorList>
    </citation>
    <scope>NUCLEOTIDE SEQUENCE [LARGE SCALE GENOMIC DNA]</scope>
    <source>
        <strain evidence="15">ATCC 35199</strain>
    </source>
</reference>
<dbReference type="GO" id="GO:0046872">
    <property type="term" value="F:metal ion binding"/>
    <property type="evidence" value="ECO:0007669"/>
    <property type="project" value="UniProtKB-KW"/>
</dbReference>